<dbReference type="InterPro" id="IPR036770">
    <property type="entry name" value="Ankyrin_rpt-contain_sf"/>
</dbReference>
<gene>
    <name evidence="1" type="ORF">CGI_10012994</name>
</gene>
<dbReference type="HOGENOM" id="CLU_1887727_0_0_1"/>
<dbReference type="PROSITE" id="PS50297">
    <property type="entry name" value="ANK_REP_REGION"/>
    <property type="match status" value="1"/>
</dbReference>
<evidence type="ECO:0000313" key="1">
    <source>
        <dbReference type="EMBL" id="EKC28166.1"/>
    </source>
</evidence>
<dbReference type="AlphaFoldDB" id="K1R2W6"/>
<dbReference type="Gene3D" id="1.25.40.20">
    <property type="entry name" value="Ankyrin repeat-containing domain"/>
    <property type="match status" value="1"/>
</dbReference>
<dbReference type="InterPro" id="IPR002110">
    <property type="entry name" value="Ankyrin_rpt"/>
</dbReference>
<dbReference type="Pfam" id="PF12796">
    <property type="entry name" value="Ank_2"/>
    <property type="match status" value="1"/>
</dbReference>
<proteinExistence type="predicted"/>
<dbReference type="SUPFAM" id="SSF48403">
    <property type="entry name" value="Ankyrin repeat"/>
    <property type="match status" value="1"/>
</dbReference>
<dbReference type="EMBL" id="JH818814">
    <property type="protein sequence ID" value="EKC28166.1"/>
    <property type="molecule type" value="Genomic_DNA"/>
</dbReference>
<dbReference type="PROSITE" id="PS50088">
    <property type="entry name" value="ANK_REPEAT"/>
    <property type="match status" value="1"/>
</dbReference>
<name>K1R2W6_MAGGI</name>
<sequence>MKFMCKNYKKILYFTEKKLKLWPDRNPKVYLIFATKGYIDEEDLEKSCKNPYTPLHKAVLNGDVKECAALASNVEFLSSGDLRGDSPLHLAVRWINSKGVELMKVLTSCDADVNIKNKWDRLRFITLYFWNPQTT</sequence>
<organism evidence="1">
    <name type="scientific">Magallana gigas</name>
    <name type="common">Pacific oyster</name>
    <name type="synonym">Crassostrea gigas</name>
    <dbReference type="NCBI Taxonomy" id="29159"/>
    <lineage>
        <taxon>Eukaryota</taxon>
        <taxon>Metazoa</taxon>
        <taxon>Spiralia</taxon>
        <taxon>Lophotrochozoa</taxon>
        <taxon>Mollusca</taxon>
        <taxon>Bivalvia</taxon>
        <taxon>Autobranchia</taxon>
        <taxon>Pteriomorphia</taxon>
        <taxon>Ostreida</taxon>
        <taxon>Ostreoidea</taxon>
        <taxon>Ostreidae</taxon>
        <taxon>Magallana</taxon>
    </lineage>
</organism>
<accession>K1R2W6</accession>
<protein>
    <submittedName>
        <fullName evidence="1">Uncharacterized protein</fullName>
    </submittedName>
</protein>
<dbReference type="InParanoid" id="K1R2W6"/>
<reference evidence="1" key="1">
    <citation type="journal article" date="2012" name="Nature">
        <title>The oyster genome reveals stress adaptation and complexity of shell formation.</title>
        <authorList>
            <person name="Zhang G."/>
            <person name="Fang X."/>
            <person name="Guo X."/>
            <person name="Li L."/>
            <person name="Luo R."/>
            <person name="Xu F."/>
            <person name="Yang P."/>
            <person name="Zhang L."/>
            <person name="Wang X."/>
            <person name="Qi H."/>
            <person name="Xiong Z."/>
            <person name="Que H."/>
            <person name="Xie Y."/>
            <person name="Holland P.W."/>
            <person name="Paps J."/>
            <person name="Zhu Y."/>
            <person name="Wu F."/>
            <person name="Chen Y."/>
            <person name="Wang J."/>
            <person name="Peng C."/>
            <person name="Meng J."/>
            <person name="Yang L."/>
            <person name="Liu J."/>
            <person name="Wen B."/>
            <person name="Zhang N."/>
            <person name="Huang Z."/>
            <person name="Zhu Q."/>
            <person name="Feng Y."/>
            <person name="Mount A."/>
            <person name="Hedgecock D."/>
            <person name="Xu Z."/>
            <person name="Liu Y."/>
            <person name="Domazet-Loso T."/>
            <person name="Du Y."/>
            <person name="Sun X."/>
            <person name="Zhang S."/>
            <person name="Liu B."/>
            <person name="Cheng P."/>
            <person name="Jiang X."/>
            <person name="Li J."/>
            <person name="Fan D."/>
            <person name="Wang W."/>
            <person name="Fu W."/>
            <person name="Wang T."/>
            <person name="Wang B."/>
            <person name="Zhang J."/>
            <person name="Peng Z."/>
            <person name="Li Y."/>
            <person name="Li N."/>
            <person name="Wang J."/>
            <person name="Chen M."/>
            <person name="He Y."/>
            <person name="Tan F."/>
            <person name="Song X."/>
            <person name="Zheng Q."/>
            <person name="Huang R."/>
            <person name="Yang H."/>
            <person name="Du X."/>
            <person name="Chen L."/>
            <person name="Yang M."/>
            <person name="Gaffney P.M."/>
            <person name="Wang S."/>
            <person name="Luo L."/>
            <person name="She Z."/>
            <person name="Ming Y."/>
            <person name="Huang W."/>
            <person name="Zhang S."/>
            <person name="Huang B."/>
            <person name="Zhang Y."/>
            <person name="Qu T."/>
            <person name="Ni P."/>
            <person name="Miao G."/>
            <person name="Wang J."/>
            <person name="Wang Q."/>
            <person name="Steinberg C.E."/>
            <person name="Wang H."/>
            <person name="Li N."/>
            <person name="Qian L."/>
            <person name="Zhang G."/>
            <person name="Li Y."/>
            <person name="Yang H."/>
            <person name="Liu X."/>
            <person name="Wang J."/>
            <person name="Yin Y."/>
            <person name="Wang J."/>
        </authorList>
    </citation>
    <scope>NUCLEOTIDE SEQUENCE [LARGE SCALE GENOMIC DNA]</scope>
    <source>
        <strain evidence="1">05x7-T-G4-1.051#20</strain>
    </source>
</reference>